<dbReference type="OrthoDB" id="5342924at2759"/>
<proteinExistence type="predicted"/>
<name>A0A8H3ZLR6_9PEZI</name>
<reference evidence="3 4" key="1">
    <citation type="submission" date="2019-12" db="EMBL/GenBank/DDBJ databases">
        <title>A genome sequence resource for the geographically widespread anthracnose pathogen Colletotrichum asianum.</title>
        <authorList>
            <person name="Meng Y."/>
        </authorList>
    </citation>
    <scope>NUCLEOTIDE SEQUENCE [LARGE SCALE GENOMIC DNA]</scope>
    <source>
        <strain evidence="3 4">ICMP 18580</strain>
    </source>
</reference>
<accession>A0A8H3ZLR6</accession>
<evidence type="ECO:0000256" key="1">
    <source>
        <dbReference type="SAM" id="MobiDB-lite"/>
    </source>
</evidence>
<sequence length="859" mass="96633">MASHSDDIELNQRYTRLGNATPSDAEFSPSIISYDPIEPAPVRRRPLPAGARTTLEEPLLLEQSPDPRTSIDVSFENSQHRFSDSTLKDDYITSVHPYHSHGLDSVGKQITYDPNLKPKPITRTNLSRYLNGWLIHIPALASTAVIIWISWEDWYWFPMEGPWPNLGFTADVMNNILQLPAKIHELLIVASFSSIAIAMLRRRLIGGGVSLGFLTGGYRVGDILYLASKPFRHSQDLKNPISWEFIIALFLIFATLMSTVVGPASAVLLVPTPGWFPLAHSLAFSNLSDRSLPVFYDSIPERVWPHTCNATPDISECKTIDGMYEAWCPAGGYSEIWNWAESYGATDLKNNLTFQFPTTDVRRHLVHVEADGKYKTVLSTTPSNFFMMGLGLIQKYIDGHNVGLVHSSSRYELRPRLVNYTHPNDRELDGSIYQPMVQSKCRVYEKQYFTEPGQSMTYPTEALNCFGDRDCEKVRDTPPTFNEKFLFTETEEDETISTEYTIEGGKVSSVVLIAGQVPNTDDHTKDTAYTCSLLATWIPSNFSLDPAVSDVLYSSLSNAKTLRSVYNQTSVEGARVIRFNRTWLPYLNPSYEMTTEGGISFNTSAVLRIIDLISGLGSRASSSRKWPIYDRETQDAELFLSKVFGVYLTEALARTGMARSMMMIQEGDDEKMQGIDLNTQYTNSDGMFNVELLHSNQTQWNFGRGVDVRNYTLTDLYDTILPGLLNFDFDVRRYGYGTGHQRKTVTFARVMMYIYLATVMLYALTVGFAHAVELTGRGRRLRVLSVVPWADLQDLIVLALKTPPPRDADLADAGAGVSSPSVWKKTVKARADEQHNVQLVLNDEPGMERLDVTGKEKYF</sequence>
<feature type="transmembrane region" description="Helical" evidence="2">
    <location>
        <begin position="750"/>
        <end position="772"/>
    </location>
</feature>
<keyword evidence="2" id="KW-0812">Transmembrane</keyword>
<gene>
    <name evidence="3" type="ORF">GQ607_012519</name>
</gene>
<evidence type="ECO:0000256" key="2">
    <source>
        <dbReference type="SAM" id="Phobius"/>
    </source>
</evidence>
<keyword evidence="4" id="KW-1185">Reference proteome</keyword>
<feature type="region of interest" description="Disordered" evidence="1">
    <location>
        <begin position="1"/>
        <end position="23"/>
    </location>
</feature>
<feature type="compositionally biased region" description="Polar residues" evidence="1">
    <location>
        <begin position="12"/>
        <end position="22"/>
    </location>
</feature>
<dbReference type="Proteomes" id="UP000434172">
    <property type="component" value="Unassembled WGS sequence"/>
</dbReference>
<keyword evidence="2" id="KW-1133">Transmembrane helix</keyword>
<keyword evidence="2" id="KW-0472">Membrane</keyword>
<protein>
    <submittedName>
        <fullName evidence="3">Uncharacterized protein</fullName>
    </submittedName>
</protein>
<evidence type="ECO:0000313" key="4">
    <source>
        <dbReference type="Proteomes" id="UP000434172"/>
    </source>
</evidence>
<feature type="transmembrane region" description="Helical" evidence="2">
    <location>
        <begin position="183"/>
        <end position="200"/>
    </location>
</feature>
<dbReference type="AlphaFoldDB" id="A0A8H3ZLR6"/>
<feature type="transmembrane region" description="Helical" evidence="2">
    <location>
        <begin position="129"/>
        <end position="151"/>
    </location>
</feature>
<organism evidence="3 4">
    <name type="scientific">Colletotrichum asianum</name>
    <dbReference type="NCBI Taxonomy" id="702518"/>
    <lineage>
        <taxon>Eukaryota</taxon>
        <taxon>Fungi</taxon>
        <taxon>Dikarya</taxon>
        <taxon>Ascomycota</taxon>
        <taxon>Pezizomycotina</taxon>
        <taxon>Sordariomycetes</taxon>
        <taxon>Hypocreomycetidae</taxon>
        <taxon>Glomerellales</taxon>
        <taxon>Glomerellaceae</taxon>
        <taxon>Colletotrichum</taxon>
        <taxon>Colletotrichum gloeosporioides species complex</taxon>
    </lineage>
</organism>
<comment type="caution">
    <text evidence="3">The sequence shown here is derived from an EMBL/GenBank/DDBJ whole genome shotgun (WGS) entry which is preliminary data.</text>
</comment>
<evidence type="ECO:0000313" key="3">
    <source>
        <dbReference type="EMBL" id="KAF0320257.1"/>
    </source>
</evidence>
<feature type="transmembrane region" description="Helical" evidence="2">
    <location>
        <begin position="245"/>
        <end position="270"/>
    </location>
</feature>
<dbReference type="EMBL" id="WOWK01000085">
    <property type="protein sequence ID" value="KAF0320257.1"/>
    <property type="molecule type" value="Genomic_DNA"/>
</dbReference>